<evidence type="ECO:0000256" key="4">
    <source>
        <dbReference type="ARBA" id="ARBA00023128"/>
    </source>
</evidence>
<protein>
    <recommendedName>
        <fullName evidence="8">Inactive hydroxysteroid dehydrogenase-like protein 1</fullName>
    </recommendedName>
</protein>
<dbReference type="CDD" id="cd05356">
    <property type="entry name" value="17beta-HSD1_like_SDR_c"/>
    <property type="match status" value="1"/>
</dbReference>
<dbReference type="PIRSF" id="PIRSF000126">
    <property type="entry name" value="11-beta-HSD1"/>
    <property type="match status" value="1"/>
</dbReference>
<reference evidence="6" key="2">
    <citation type="submission" date="2022-10" db="EMBL/GenBank/DDBJ databases">
        <authorList>
            <consortium name="ENA_rothamsted_submissions"/>
            <consortium name="culmorum"/>
            <person name="King R."/>
        </authorList>
    </citation>
    <scope>NUCLEOTIDE SEQUENCE</scope>
</reference>
<evidence type="ECO:0000256" key="5">
    <source>
        <dbReference type="ARBA" id="ARBA00038261"/>
    </source>
</evidence>
<dbReference type="AlphaFoldDB" id="A0A9N9WC05"/>
<keyword evidence="3" id="KW-0560">Oxidoreductase</keyword>
<dbReference type="Gene3D" id="3.40.50.720">
    <property type="entry name" value="NAD(P)-binding Rossmann-like Domain"/>
    <property type="match status" value="1"/>
</dbReference>
<dbReference type="Proteomes" id="UP001153714">
    <property type="component" value="Chromosome 12"/>
</dbReference>
<comment type="subcellular location">
    <subcellularLocation>
        <location evidence="1">Mitochondrion</location>
    </subcellularLocation>
</comment>
<dbReference type="OrthoDB" id="5545019at2759"/>
<dbReference type="InterPro" id="IPR052149">
    <property type="entry name" value="17-beta-HSD3-like"/>
</dbReference>
<accession>A0A9N9WC05</accession>
<evidence type="ECO:0000313" key="6">
    <source>
        <dbReference type="EMBL" id="CAG9784715.1"/>
    </source>
</evidence>
<dbReference type="SUPFAM" id="SSF51735">
    <property type="entry name" value="NAD(P)-binding Rossmann-fold domains"/>
    <property type="match status" value="1"/>
</dbReference>
<keyword evidence="2" id="KW-0521">NADP</keyword>
<evidence type="ECO:0000256" key="3">
    <source>
        <dbReference type="ARBA" id="ARBA00023002"/>
    </source>
</evidence>
<organism evidence="6 7">
    <name type="scientific">Diatraea saccharalis</name>
    <name type="common">sugarcane borer</name>
    <dbReference type="NCBI Taxonomy" id="40085"/>
    <lineage>
        <taxon>Eukaryota</taxon>
        <taxon>Metazoa</taxon>
        <taxon>Ecdysozoa</taxon>
        <taxon>Arthropoda</taxon>
        <taxon>Hexapoda</taxon>
        <taxon>Insecta</taxon>
        <taxon>Pterygota</taxon>
        <taxon>Neoptera</taxon>
        <taxon>Endopterygota</taxon>
        <taxon>Lepidoptera</taxon>
        <taxon>Glossata</taxon>
        <taxon>Ditrysia</taxon>
        <taxon>Pyraloidea</taxon>
        <taxon>Crambidae</taxon>
        <taxon>Crambinae</taxon>
        <taxon>Diatraea</taxon>
    </lineage>
</organism>
<dbReference type="InterPro" id="IPR020904">
    <property type="entry name" value="Sc_DH/Rdtase_CS"/>
</dbReference>
<dbReference type="GO" id="GO:0016491">
    <property type="term" value="F:oxidoreductase activity"/>
    <property type="evidence" value="ECO:0007669"/>
    <property type="project" value="UniProtKB-KW"/>
</dbReference>
<dbReference type="GO" id="GO:0005739">
    <property type="term" value="C:mitochondrion"/>
    <property type="evidence" value="ECO:0007669"/>
    <property type="project" value="UniProtKB-SubCell"/>
</dbReference>
<dbReference type="InterPro" id="IPR036291">
    <property type="entry name" value="NAD(P)-bd_dom_sf"/>
</dbReference>
<dbReference type="InterPro" id="IPR002347">
    <property type="entry name" value="SDR_fam"/>
</dbReference>
<proteinExistence type="inferred from homology"/>
<dbReference type="PROSITE" id="PS00061">
    <property type="entry name" value="ADH_SHORT"/>
    <property type="match status" value="1"/>
</dbReference>
<evidence type="ECO:0000256" key="1">
    <source>
        <dbReference type="ARBA" id="ARBA00004173"/>
    </source>
</evidence>
<dbReference type="FunFam" id="3.40.50.720:FF:000137">
    <property type="entry name" value="Hydroxysteroid (17-beta) dehydrogenase 3"/>
    <property type="match status" value="1"/>
</dbReference>
<name>A0A9N9WC05_9NEOP</name>
<sequence>MFFFTIVVVLALVGFLALTLLAVDSLWSVLEMVSSYLMPYFLPSEVETLTKKFGPWAAVTGSTDGIGKHYALELARRGFNVVLISRNPDKLRATAEEIGKLHSVKTKIIVADFSGGSQIYSHIEEELKDIPLGVLVNNVGLNYDYPMPVCEVSDTKTWEIINVNVGAVTAMSRLVLPGMVARGRGALVNVSSGSELQPLPLMTIYAATKAYVRSFTYALRAEYSPLGIHVQHLAPLFVSTKINSFSQRLMDGNLLVPDVATFSRHAVASLGRVSNTTGYWLHGIQYFFIKIAPEWLRMRIGHQLNVEFRKEYMRNNKVKSS</sequence>
<keyword evidence="7" id="KW-1185">Reference proteome</keyword>
<evidence type="ECO:0000313" key="7">
    <source>
        <dbReference type="Proteomes" id="UP001153714"/>
    </source>
</evidence>
<dbReference type="PANTHER" id="PTHR44889">
    <property type="entry name" value="INACTIVE HYDROXYSTEROID DEHYDROGENASE-LIKE PROTEIN 1"/>
    <property type="match status" value="1"/>
</dbReference>
<dbReference type="EMBL" id="OU893343">
    <property type="protein sequence ID" value="CAG9784715.1"/>
    <property type="molecule type" value="Genomic_DNA"/>
</dbReference>
<reference evidence="6" key="1">
    <citation type="submission" date="2021-12" db="EMBL/GenBank/DDBJ databases">
        <authorList>
            <person name="King R."/>
        </authorList>
    </citation>
    <scope>NUCLEOTIDE SEQUENCE</scope>
</reference>
<evidence type="ECO:0008006" key="8">
    <source>
        <dbReference type="Google" id="ProtNLM"/>
    </source>
</evidence>
<dbReference type="PRINTS" id="PR00081">
    <property type="entry name" value="GDHRDH"/>
</dbReference>
<dbReference type="PANTHER" id="PTHR44889:SF1">
    <property type="entry name" value="INACTIVE HYDROXYSTEROID DEHYDROGENASE-LIKE PROTEIN 1"/>
    <property type="match status" value="1"/>
</dbReference>
<gene>
    <name evidence="6" type="ORF">DIATSA_LOCUS2789</name>
</gene>
<evidence type="ECO:0000256" key="2">
    <source>
        <dbReference type="ARBA" id="ARBA00022857"/>
    </source>
</evidence>
<dbReference type="Pfam" id="PF00106">
    <property type="entry name" value="adh_short"/>
    <property type="match status" value="1"/>
</dbReference>
<keyword evidence="4" id="KW-0496">Mitochondrion</keyword>
<comment type="similarity">
    <text evidence="5">Belongs to the short-chain dehydrogenases/reductases (SDR) family. 17-beta-HSD 3 subfamily.</text>
</comment>
<dbReference type="PRINTS" id="PR00080">
    <property type="entry name" value="SDRFAMILY"/>
</dbReference>